<geneLocation type="plasmid" evidence="1 2">
    <name>1</name>
</geneLocation>
<proteinExistence type="predicted"/>
<sequence length="164" mass="18758">MKIELRSVSYNAALSEETMNFHADIWIDGRKAGFAHNHGTGGNTNVQPNTLRQRLDEYGRTRPQVDIGTATGGEPRMITQDAEWIVDSLLTEWIVRRDLKRALKNRVLYTRTEMPGVYQTKVLKPDEMAKILASTEVKAKWKVKAWLNTMPEDEAIAIYRNNGR</sequence>
<evidence type="ECO:0000313" key="2">
    <source>
        <dbReference type="Proteomes" id="UP000185494"/>
    </source>
</evidence>
<dbReference type="Proteomes" id="UP000185494">
    <property type="component" value="Chromosome 1"/>
</dbReference>
<accession>A0A1L7ANP5</accession>
<dbReference type="RefSeq" id="WP_075801003.1">
    <property type="nucleotide sequence ID" value="NZ_CP015585.1"/>
</dbReference>
<organism evidence="1 2">
    <name type="scientific">Roseomonas gilardii</name>
    <dbReference type="NCBI Taxonomy" id="257708"/>
    <lineage>
        <taxon>Bacteria</taxon>
        <taxon>Pseudomonadati</taxon>
        <taxon>Pseudomonadota</taxon>
        <taxon>Alphaproteobacteria</taxon>
        <taxon>Acetobacterales</taxon>
        <taxon>Roseomonadaceae</taxon>
        <taxon>Roseomonas</taxon>
    </lineage>
</organism>
<reference evidence="1 2" key="1">
    <citation type="submission" date="2016-05" db="EMBL/GenBank/DDBJ databases">
        <title>Complete Genome and Methylome Analysis of Psychrotrophic Bacterial Isolates from Antarctic Lake Untersee.</title>
        <authorList>
            <person name="Fomenkov A."/>
            <person name="Akimov V.N."/>
            <person name="Vasilyeva L.V."/>
            <person name="Andersen D."/>
            <person name="Vincze T."/>
            <person name="Roberts R.J."/>
        </authorList>
    </citation>
    <scope>NUCLEOTIDE SEQUENCE [LARGE SCALE GENOMIC DNA]</scope>
    <source>
        <strain evidence="1 2">U14-5</strain>
        <plasmid evidence="2">Plasmid 1</plasmid>
    </source>
</reference>
<dbReference type="AlphaFoldDB" id="A0A1L7ANP5"/>
<dbReference type="EMBL" id="CP015585">
    <property type="protein sequence ID" value="APT60304.1"/>
    <property type="molecule type" value="Genomic_DNA"/>
</dbReference>
<dbReference type="KEGG" id="rgi:RGI145_23535"/>
<gene>
    <name evidence="1" type="ORF">RGI145_23535</name>
</gene>
<name>A0A1L7ANP5_9PROT</name>
<protein>
    <submittedName>
        <fullName evidence="1">Uncharacterized protein</fullName>
    </submittedName>
</protein>
<evidence type="ECO:0000313" key="1">
    <source>
        <dbReference type="EMBL" id="APT60304.1"/>
    </source>
</evidence>
<keyword evidence="1" id="KW-0614">Plasmid</keyword>